<evidence type="ECO:0000256" key="4">
    <source>
        <dbReference type="ARBA" id="ARBA00023040"/>
    </source>
</evidence>
<dbReference type="EMBL" id="UYRX01001570">
    <property type="protein sequence ID" value="VDM91662.1"/>
    <property type="molecule type" value="Genomic_DNA"/>
</dbReference>
<dbReference type="GO" id="GO:0043005">
    <property type="term" value="C:neuron projection"/>
    <property type="evidence" value="ECO:0007669"/>
    <property type="project" value="TreeGrafter"/>
</dbReference>
<feature type="transmembrane region" description="Helical" evidence="8">
    <location>
        <begin position="161"/>
        <end position="183"/>
    </location>
</feature>
<protein>
    <recommendedName>
        <fullName evidence="9">G-protein coupled receptors family 1 profile domain-containing protein</fullName>
    </recommendedName>
</protein>
<evidence type="ECO:0000256" key="3">
    <source>
        <dbReference type="ARBA" id="ARBA00022989"/>
    </source>
</evidence>
<dbReference type="OrthoDB" id="9046662at2759"/>
<dbReference type="PANTHER" id="PTHR24235">
    <property type="entry name" value="NEUROPEPTIDE Y RECEPTOR"/>
    <property type="match status" value="1"/>
</dbReference>
<sequence length="356" mass="40300">MFVGIVGNGNVLIAFMKNHRLRSARNIFLLNLIITDLLLCVTAIPVTPWYALTKNWTFGALMCRLMPLSNSCSVFVTSWSLTAIAIDKFVHIIGPIRAPVSTSQASLITAFIWLVSTLINIPYLMSYELVDGAYYVSNNTAPFCGLFCDEINWNGATPRRLYGSAVVLLQFIVPLAIITYCYASISARVARDMIIRNEQFSKSLSTAQREEATNRRRRVNYILIGMVIAFIGCWLPLTVVNILKDFNLEPQFLLDQPFFWPLVAHAIAMSMVIWNPLLFFWLTKRKKQPQIPRFSVSFNAFGTTISRISSMNRKSYNSACTLNTELSPRIDTPKSHLRNGLANTKNYLTVEVEQLM</sequence>
<dbReference type="OMA" id="YLMSYEL"/>
<dbReference type="PROSITE" id="PS50262">
    <property type="entry name" value="G_PROTEIN_RECEP_F1_2"/>
    <property type="match status" value="1"/>
</dbReference>
<keyword evidence="5 8" id="KW-0472">Membrane</keyword>
<dbReference type="GO" id="GO:0005886">
    <property type="term" value="C:plasma membrane"/>
    <property type="evidence" value="ECO:0007669"/>
    <property type="project" value="TreeGrafter"/>
</dbReference>
<feature type="transmembrane region" description="Helical" evidence="8">
    <location>
        <begin position="259"/>
        <end position="283"/>
    </location>
</feature>
<keyword evidence="2 8" id="KW-0812">Transmembrane</keyword>
<evidence type="ECO:0000256" key="5">
    <source>
        <dbReference type="ARBA" id="ARBA00023136"/>
    </source>
</evidence>
<dbReference type="PANTHER" id="PTHR24235:SF2">
    <property type="entry name" value="G-PROTEIN COUPLED RECEPTORS FAMILY 1 PROFILE DOMAIN-CONTAINING PROTEIN"/>
    <property type="match status" value="1"/>
</dbReference>
<keyword evidence="11" id="KW-1185">Reference proteome</keyword>
<organism evidence="10 11">
    <name type="scientific">Litomosoides sigmodontis</name>
    <name type="common">Filarial nematode worm</name>
    <dbReference type="NCBI Taxonomy" id="42156"/>
    <lineage>
        <taxon>Eukaryota</taxon>
        <taxon>Metazoa</taxon>
        <taxon>Ecdysozoa</taxon>
        <taxon>Nematoda</taxon>
        <taxon>Chromadorea</taxon>
        <taxon>Rhabditida</taxon>
        <taxon>Spirurina</taxon>
        <taxon>Spiruromorpha</taxon>
        <taxon>Filarioidea</taxon>
        <taxon>Onchocercidae</taxon>
        <taxon>Litomosoides</taxon>
    </lineage>
</organism>
<keyword evidence="7" id="KW-0807">Transducer</keyword>
<dbReference type="CDD" id="cd15203">
    <property type="entry name" value="7tmA_NPYR-like"/>
    <property type="match status" value="1"/>
</dbReference>
<dbReference type="GO" id="GO:0042923">
    <property type="term" value="F:neuropeptide binding"/>
    <property type="evidence" value="ECO:0007669"/>
    <property type="project" value="TreeGrafter"/>
</dbReference>
<dbReference type="PRINTS" id="PR00237">
    <property type="entry name" value="GPCRRHODOPSN"/>
</dbReference>
<dbReference type="InterPro" id="IPR017452">
    <property type="entry name" value="GPCR_Rhodpsn_7TM"/>
</dbReference>
<proteinExistence type="predicted"/>
<dbReference type="Proteomes" id="UP000277928">
    <property type="component" value="Unassembled WGS sequence"/>
</dbReference>
<keyword evidence="6" id="KW-0675">Receptor</keyword>
<feature type="domain" description="G-protein coupled receptors family 1 profile" evidence="9">
    <location>
        <begin position="7"/>
        <end position="279"/>
    </location>
</feature>
<feature type="transmembrane region" description="Helical" evidence="8">
    <location>
        <begin position="66"/>
        <end position="86"/>
    </location>
</feature>
<evidence type="ECO:0000256" key="2">
    <source>
        <dbReference type="ARBA" id="ARBA00022692"/>
    </source>
</evidence>
<feature type="transmembrane region" description="Helical" evidence="8">
    <location>
        <begin position="219"/>
        <end position="239"/>
    </location>
</feature>
<dbReference type="STRING" id="42156.A0A3P7K2B3"/>
<evidence type="ECO:0000256" key="6">
    <source>
        <dbReference type="ARBA" id="ARBA00023170"/>
    </source>
</evidence>
<evidence type="ECO:0000256" key="8">
    <source>
        <dbReference type="SAM" id="Phobius"/>
    </source>
</evidence>
<evidence type="ECO:0000256" key="1">
    <source>
        <dbReference type="ARBA" id="ARBA00004141"/>
    </source>
</evidence>
<keyword evidence="4" id="KW-0297">G-protein coupled receptor</keyword>
<evidence type="ECO:0000259" key="9">
    <source>
        <dbReference type="PROSITE" id="PS50262"/>
    </source>
</evidence>
<dbReference type="GO" id="GO:0008188">
    <property type="term" value="F:neuropeptide receptor activity"/>
    <property type="evidence" value="ECO:0007669"/>
    <property type="project" value="TreeGrafter"/>
</dbReference>
<name>A0A3P7K2B3_LITSI</name>
<reference evidence="10 11" key="1">
    <citation type="submission" date="2018-08" db="EMBL/GenBank/DDBJ databases">
        <authorList>
            <person name="Laetsch R D."/>
            <person name="Stevens L."/>
            <person name="Kumar S."/>
            <person name="Blaxter L. M."/>
        </authorList>
    </citation>
    <scope>NUCLEOTIDE SEQUENCE [LARGE SCALE GENOMIC DNA]</scope>
</reference>
<keyword evidence="3 8" id="KW-1133">Transmembrane helix</keyword>
<evidence type="ECO:0000313" key="10">
    <source>
        <dbReference type="EMBL" id="VDM91662.1"/>
    </source>
</evidence>
<dbReference type="Gene3D" id="1.20.1070.10">
    <property type="entry name" value="Rhodopsin 7-helix transmembrane proteins"/>
    <property type="match status" value="1"/>
</dbReference>
<feature type="transmembrane region" description="Helical" evidence="8">
    <location>
        <begin position="27"/>
        <end position="46"/>
    </location>
</feature>
<evidence type="ECO:0000313" key="11">
    <source>
        <dbReference type="Proteomes" id="UP000277928"/>
    </source>
</evidence>
<dbReference type="InterPro" id="IPR000276">
    <property type="entry name" value="GPCR_Rhodpsn"/>
</dbReference>
<accession>A0A3P7K2B3</accession>
<gene>
    <name evidence="10" type="ORF">NLS_LOCUS9414</name>
</gene>
<dbReference type="Pfam" id="PF00001">
    <property type="entry name" value="7tm_1"/>
    <property type="match status" value="1"/>
</dbReference>
<evidence type="ECO:0000256" key="7">
    <source>
        <dbReference type="ARBA" id="ARBA00023224"/>
    </source>
</evidence>
<feature type="transmembrane region" description="Helical" evidence="8">
    <location>
        <begin position="107"/>
        <end position="125"/>
    </location>
</feature>
<dbReference type="SUPFAM" id="SSF81321">
    <property type="entry name" value="Family A G protein-coupled receptor-like"/>
    <property type="match status" value="1"/>
</dbReference>
<comment type="subcellular location">
    <subcellularLocation>
        <location evidence="1">Membrane</location>
        <topology evidence="1">Multi-pass membrane protein</topology>
    </subcellularLocation>
</comment>
<dbReference type="AlphaFoldDB" id="A0A3P7K2B3"/>